<dbReference type="NCBIfam" id="TIGR00536">
    <property type="entry name" value="hemK_fam"/>
    <property type="match status" value="1"/>
</dbReference>
<gene>
    <name evidence="5" type="ORF">CANCADRAFT_42164</name>
</gene>
<evidence type="ECO:0000256" key="2">
    <source>
        <dbReference type="ARBA" id="ARBA00022679"/>
    </source>
</evidence>
<dbReference type="GO" id="GO:0032259">
    <property type="term" value="P:methylation"/>
    <property type="evidence" value="ECO:0007669"/>
    <property type="project" value="UniProtKB-KW"/>
</dbReference>
<dbReference type="InterPro" id="IPR025714">
    <property type="entry name" value="Methyltranfer_dom"/>
</dbReference>
<evidence type="ECO:0000256" key="3">
    <source>
        <dbReference type="ARBA" id="ARBA00022691"/>
    </source>
</evidence>
<dbReference type="SUPFAM" id="SSF53335">
    <property type="entry name" value="S-adenosyl-L-methionine-dependent methyltransferases"/>
    <property type="match status" value="1"/>
</dbReference>
<dbReference type="Pfam" id="PF13847">
    <property type="entry name" value="Methyltransf_31"/>
    <property type="match status" value="1"/>
</dbReference>
<proteinExistence type="predicted"/>
<dbReference type="PROSITE" id="PS00092">
    <property type="entry name" value="N6_MTASE"/>
    <property type="match status" value="1"/>
</dbReference>
<evidence type="ECO:0000256" key="1">
    <source>
        <dbReference type="ARBA" id="ARBA00022603"/>
    </source>
</evidence>
<dbReference type="GO" id="GO:0005739">
    <property type="term" value="C:mitochondrion"/>
    <property type="evidence" value="ECO:0007669"/>
    <property type="project" value="TreeGrafter"/>
</dbReference>
<dbReference type="PANTHER" id="PTHR18895:SF74">
    <property type="entry name" value="MTRF1L RELEASE FACTOR GLUTAMINE METHYLTRANSFERASE"/>
    <property type="match status" value="1"/>
</dbReference>
<dbReference type="GO" id="GO:0008276">
    <property type="term" value="F:protein methyltransferase activity"/>
    <property type="evidence" value="ECO:0007669"/>
    <property type="project" value="InterPro"/>
</dbReference>
<dbReference type="AlphaFoldDB" id="A0A1E4TIL2"/>
<dbReference type="Gene3D" id="3.40.50.150">
    <property type="entry name" value="Vaccinia Virus protein VP39"/>
    <property type="match status" value="1"/>
</dbReference>
<keyword evidence="3" id="KW-0949">S-adenosyl-L-methionine</keyword>
<dbReference type="GO" id="GO:0003676">
    <property type="term" value="F:nucleic acid binding"/>
    <property type="evidence" value="ECO:0007669"/>
    <property type="project" value="InterPro"/>
</dbReference>
<dbReference type="InterPro" id="IPR004556">
    <property type="entry name" value="HemK-like"/>
</dbReference>
<protein>
    <recommendedName>
        <fullName evidence="4">Methyltransferase domain-containing protein</fullName>
    </recommendedName>
</protein>
<dbReference type="InterPro" id="IPR050320">
    <property type="entry name" value="N5-glutamine_MTase"/>
</dbReference>
<dbReference type="OrthoDB" id="269872at2759"/>
<reference evidence="6" key="1">
    <citation type="submission" date="2016-02" db="EMBL/GenBank/DDBJ databases">
        <title>Comparative genomics of biotechnologically important yeasts.</title>
        <authorList>
            <consortium name="DOE Joint Genome Institute"/>
            <person name="Riley R."/>
            <person name="Haridas S."/>
            <person name="Wolfe K.H."/>
            <person name="Lopes M.R."/>
            <person name="Hittinger C.T."/>
            <person name="Goker M."/>
            <person name="Salamov A."/>
            <person name="Wisecaver J."/>
            <person name="Long T.M."/>
            <person name="Aerts A.L."/>
            <person name="Barry K."/>
            <person name="Choi C."/>
            <person name="Clum A."/>
            <person name="Coughlan A.Y."/>
            <person name="Deshpande S."/>
            <person name="Douglass A.P."/>
            <person name="Hanson S.J."/>
            <person name="Klenk H.-P."/>
            <person name="Labutti K."/>
            <person name="Lapidus A."/>
            <person name="Lindquist E."/>
            <person name="Lipzen A."/>
            <person name="Meier-Kolthoff J.P."/>
            <person name="Ohm R.A."/>
            <person name="Otillar R.P."/>
            <person name="Pangilinan J."/>
            <person name="Peng Y."/>
            <person name="Rokas A."/>
            <person name="Rosa C.A."/>
            <person name="Scheuner C."/>
            <person name="Sibirny A.A."/>
            <person name="Slot J.C."/>
            <person name="Stielow J.B."/>
            <person name="Sun H."/>
            <person name="Kurtzman C.P."/>
            <person name="Blackwell M."/>
            <person name="Jeffries T.W."/>
            <person name="Grigoriev I.V."/>
        </authorList>
    </citation>
    <scope>NUCLEOTIDE SEQUENCE [LARGE SCALE GENOMIC DNA]</scope>
    <source>
        <strain evidence="6">NRRL Y-17796</strain>
    </source>
</reference>
<keyword evidence="2" id="KW-0808">Transferase</keyword>
<keyword evidence="6" id="KW-1185">Reference proteome</keyword>
<sequence>MLRVRSAVVRHVHFDSQELHWIREHFRGNTRLVYKAVARRQSGEPLQHILGSQPFGPLDIRCNRKVLIPRPETEQWATRLLHYMPENAKVLDIGTGSGCIALLLAQKARSVWAVDISEDALNVARENATIHNIKNVTFIKGDYTDSALGSVIAEKHLVDPDILVANPPYILQDEYDRLDPSVSEYEPKIALLGTDKSVLDVFILAQYYKRSPSKPTGS</sequence>
<feature type="domain" description="Methyltransferase" evidence="4">
    <location>
        <begin position="87"/>
        <end position="145"/>
    </location>
</feature>
<dbReference type="InterPro" id="IPR029063">
    <property type="entry name" value="SAM-dependent_MTases_sf"/>
</dbReference>
<keyword evidence="1" id="KW-0489">Methyltransferase</keyword>
<name>A0A1E4TIL2_9ASCO</name>
<evidence type="ECO:0000313" key="5">
    <source>
        <dbReference type="EMBL" id="ODV91518.1"/>
    </source>
</evidence>
<dbReference type="Proteomes" id="UP000095023">
    <property type="component" value="Unassembled WGS sequence"/>
</dbReference>
<dbReference type="CDD" id="cd02440">
    <property type="entry name" value="AdoMet_MTases"/>
    <property type="match status" value="1"/>
</dbReference>
<organism evidence="5 6">
    <name type="scientific">Tortispora caseinolytica NRRL Y-17796</name>
    <dbReference type="NCBI Taxonomy" id="767744"/>
    <lineage>
        <taxon>Eukaryota</taxon>
        <taxon>Fungi</taxon>
        <taxon>Dikarya</taxon>
        <taxon>Ascomycota</taxon>
        <taxon>Saccharomycotina</taxon>
        <taxon>Trigonopsidomycetes</taxon>
        <taxon>Trigonopsidales</taxon>
        <taxon>Trigonopsidaceae</taxon>
        <taxon>Tortispora</taxon>
    </lineage>
</organism>
<accession>A0A1E4TIL2</accession>
<dbReference type="Gene3D" id="1.10.8.10">
    <property type="entry name" value="DNA helicase RuvA subunit, C-terminal domain"/>
    <property type="match status" value="1"/>
</dbReference>
<dbReference type="PANTHER" id="PTHR18895">
    <property type="entry name" value="HEMK METHYLTRANSFERASE"/>
    <property type="match status" value="1"/>
</dbReference>
<evidence type="ECO:0000313" key="6">
    <source>
        <dbReference type="Proteomes" id="UP000095023"/>
    </source>
</evidence>
<dbReference type="InterPro" id="IPR002052">
    <property type="entry name" value="DNA_methylase_N6_adenine_CS"/>
</dbReference>
<dbReference type="EMBL" id="KV453841">
    <property type="protein sequence ID" value="ODV91518.1"/>
    <property type="molecule type" value="Genomic_DNA"/>
</dbReference>
<evidence type="ECO:0000259" key="4">
    <source>
        <dbReference type="Pfam" id="PF13847"/>
    </source>
</evidence>